<name>A0ABM6PC08_9RHOB</name>
<evidence type="ECO:0000313" key="3">
    <source>
        <dbReference type="Proteomes" id="UP000218891"/>
    </source>
</evidence>
<sequence length="174" mass="19184">MAAQLRQRQKPQHMATHRGGRQGKADGTNISKGPAAHSDRICPLNTGLGEPRGTRSRLLRPHQWPNRLGIRGETRPANQSHPNDEAALICHRIQLDLPRPPRGVAPCLCSDGGHPQITQRPLKSGRSVPQGPRDRNDPDASGSTGPHIRQERKPYENAYSRRAQCSHSGPLRLL</sequence>
<reference evidence="2 3" key="4">
    <citation type="journal article" date="2018" name="Environ. Microbiol. Rep.">
        <title>Phylogenetic distribution of roseobacticides in the Roseobacter group and their effect on microalgae.</title>
        <authorList>
            <person name="Sonnenschein E.C."/>
            <person name="Phippen C.B."/>
            <person name="Bentzon-Tilia M."/>
            <person name="Rasmussen S.A."/>
            <person name="Nielsen K.F."/>
            <person name="Gram L."/>
        </authorList>
    </citation>
    <scope>NUCLEOTIDE SEQUENCE [LARGE SCALE GENOMIC DNA]</scope>
    <source>
        <strain evidence="2 3">P36</strain>
    </source>
</reference>
<dbReference type="Proteomes" id="UP000218891">
    <property type="component" value="Chromosome"/>
</dbReference>
<reference evidence="2 3" key="1">
    <citation type="journal article" date="2017" name="Front. Microbiol.">
        <title>Phaeobacter piscinae sp. nov., a species of the Roseobacter group and potential aquaculture probiont.</title>
        <authorList>
            <person name="Sonnenschein E.C."/>
            <person name="Phippen C.B.W."/>
            <person name="Nielsen K.F."/>
            <person name="Mateiu R.V."/>
            <person name="Melchiorsen J."/>
            <person name="Gram L."/>
            <person name="Overmann J."/>
            <person name="Freese H.M."/>
        </authorList>
    </citation>
    <scope>NUCLEOTIDE SEQUENCE [LARGE SCALE GENOMIC DNA]</scope>
    <source>
        <strain evidence="2 3">P36</strain>
    </source>
</reference>
<feature type="region of interest" description="Disordered" evidence="1">
    <location>
        <begin position="106"/>
        <end position="174"/>
    </location>
</feature>
<reference evidence="2 3" key="2">
    <citation type="journal article" date="2017" name="Genome Biol. Evol.">
        <title>Trajectories and Drivers of Genome Evolution in Surface-Associated Marine Phaeobacter.</title>
        <authorList>
            <person name="Freese H.M."/>
            <person name="Sikorski J."/>
            <person name="Bunk B."/>
            <person name="Scheuner C."/>
            <person name="Meier-Kolthoff J.P."/>
            <person name="Sproer C."/>
            <person name="Gram L."/>
            <person name="Overmann J."/>
        </authorList>
    </citation>
    <scope>NUCLEOTIDE SEQUENCE [LARGE SCALE GENOMIC DNA]</scope>
    <source>
        <strain evidence="2 3">P36</strain>
    </source>
</reference>
<proteinExistence type="predicted"/>
<evidence type="ECO:0000313" key="2">
    <source>
        <dbReference type="EMBL" id="ATG35216.1"/>
    </source>
</evidence>
<evidence type="ECO:0000256" key="1">
    <source>
        <dbReference type="SAM" id="MobiDB-lite"/>
    </source>
</evidence>
<accession>A0ABM6PC08</accession>
<feature type="compositionally biased region" description="Basic residues" evidence="1">
    <location>
        <begin position="7"/>
        <end position="21"/>
    </location>
</feature>
<keyword evidence="3" id="KW-1185">Reference proteome</keyword>
<gene>
    <name evidence="2" type="ORF">PhaeoP36_01062</name>
</gene>
<dbReference type="EMBL" id="CP010643">
    <property type="protein sequence ID" value="ATG35216.1"/>
    <property type="molecule type" value="Genomic_DNA"/>
</dbReference>
<reference evidence="2 3" key="3">
    <citation type="journal article" date="2017" name="Int. J. Syst. Evol. Microbiol.">
        <title>Adaptation of Surface-Associated Bacteria to the Open Ocean: A Genomically Distinct Subpopulation of Phaeobacter gallaeciensis Colonizes Pacific Mesozooplankton.</title>
        <authorList>
            <person name="Freese H.M."/>
            <person name="Methner A."/>
            <person name="Overmann J."/>
        </authorList>
    </citation>
    <scope>NUCLEOTIDE SEQUENCE [LARGE SCALE GENOMIC DNA]</scope>
    <source>
        <strain evidence="2 3">P36</strain>
    </source>
</reference>
<feature type="region of interest" description="Disordered" evidence="1">
    <location>
        <begin position="1"/>
        <end position="85"/>
    </location>
</feature>
<protein>
    <submittedName>
        <fullName evidence="2">Uncharacterized protein</fullName>
    </submittedName>
</protein>
<organism evidence="2 3">
    <name type="scientific">Phaeobacter piscinae</name>
    <dbReference type="NCBI Taxonomy" id="1580596"/>
    <lineage>
        <taxon>Bacteria</taxon>
        <taxon>Pseudomonadati</taxon>
        <taxon>Pseudomonadota</taxon>
        <taxon>Alphaproteobacteria</taxon>
        <taxon>Rhodobacterales</taxon>
        <taxon>Roseobacteraceae</taxon>
        <taxon>Phaeobacter</taxon>
    </lineage>
</organism>